<comment type="similarity">
    <text evidence="1">Belongs to the sigma-70 factor family. ECF subfamily.</text>
</comment>
<evidence type="ECO:0000259" key="6">
    <source>
        <dbReference type="Pfam" id="PF04542"/>
    </source>
</evidence>
<feature type="domain" description="RNA polymerase sigma-70 region 2" evidence="6">
    <location>
        <begin position="44"/>
        <end position="109"/>
    </location>
</feature>
<dbReference type="CDD" id="cd06171">
    <property type="entry name" value="Sigma70_r4"/>
    <property type="match status" value="1"/>
</dbReference>
<dbReference type="Pfam" id="PF08281">
    <property type="entry name" value="Sigma70_r4_2"/>
    <property type="match status" value="1"/>
</dbReference>
<dbReference type="SUPFAM" id="SSF88659">
    <property type="entry name" value="Sigma3 and sigma4 domains of RNA polymerase sigma factors"/>
    <property type="match status" value="1"/>
</dbReference>
<gene>
    <name evidence="8" type="ORF">DN068_16595</name>
</gene>
<dbReference type="Gene3D" id="1.10.10.10">
    <property type="entry name" value="Winged helix-like DNA-binding domain superfamily/Winged helix DNA-binding domain"/>
    <property type="match status" value="1"/>
</dbReference>
<proteinExistence type="inferred from homology"/>
<dbReference type="PANTHER" id="PTHR43133">
    <property type="entry name" value="RNA POLYMERASE ECF-TYPE SIGMA FACTO"/>
    <property type="match status" value="1"/>
</dbReference>
<dbReference type="InterPro" id="IPR013325">
    <property type="entry name" value="RNA_pol_sigma_r2"/>
</dbReference>
<dbReference type="GO" id="GO:0016987">
    <property type="term" value="F:sigma factor activity"/>
    <property type="evidence" value="ECO:0007669"/>
    <property type="project" value="UniProtKB-KW"/>
</dbReference>
<dbReference type="InterPro" id="IPR013324">
    <property type="entry name" value="RNA_pol_sigma_r3/r4-like"/>
</dbReference>
<dbReference type="InterPro" id="IPR014284">
    <property type="entry name" value="RNA_pol_sigma-70_dom"/>
</dbReference>
<dbReference type="NCBIfam" id="TIGR02937">
    <property type="entry name" value="sigma70-ECF"/>
    <property type="match status" value="1"/>
</dbReference>
<keyword evidence="3" id="KW-0731">Sigma factor</keyword>
<sequence>MNRLGDQEQISNKRDHSQSTFVAEDLPQLIADCIAQNRSSQKKLYEKYAPVIYGIIRRYIFSQSTAQEILNDTFYKVFTRLSQYSFSGSFEGWMRRIAVNTITDYLRKNIKHEQVVQIDNVSIEPWVPTDIIGKINYKDLLQTIHTLPDTQKTVFNLFVFEDMSHKEIGELLGLTENNCRWYLNDARKRLKEKIKALTP</sequence>
<keyword evidence="4" id="KW-0238">DNA-binding</keyword>
<accession>A0A2W2B6R1</accession>
<dbReference type="InterPro" id="IPR013249">
    <property type="entry name" value="RNA_pol_sigma70_r4_t2"/>
</dbReference>
<dbReference type="AlphaFoldDB" id="A0A2W2B6R1"/>
<dbReference type="EMBL" id="QKTW01000022">
    <property type="protein sequence ID" value="PZF71687.1"/>
    <property type="molecule type" value="Genomic_DNA"/>
</dbReference>
<dbReference type="Gene3D" id="1.10.1740.10">
    <property type="match status" value="1"/>
</dbReference>
<feature type="domain" description="RNA polymerase sigma factor 70 region 4 type 2" evidence="7">
    <location>
        <begin position="139"/>
        <end position="190"/>
    </location>
</feature>
<protein>
    <recommendedName>
        <fullName evidence="10">Sigma-70 family RNA polymerase sigma factor</fullName>
    </recommendedName>
</protein>
<dbReference type="Proteomes" id="UP000248745">
    <property type="component" value="Unassembled WGS sequence"/>
</dbReference>
<dbReference type="OrthoDB" id="1491902at2"/>
<evidence type="ECO:0000256" key="2">
    <source>
        <dbReference type="ARBA" id="ARBA00023015"/>
    </source>
</evidence>
<reference evidence="8 9" key="1">
    <citation type="submission" date="2018-06" db="EMBL/GenBank/DDBJ databases">
        <title>Mucibacter soli gen. nov., sp. nov., a new member of the family Chitinophagaceae producing mucin.</title>
        <authorList>
            <person name="Kim M.-K."/>
            <person name="Park S."/>
            <person name="Kim T.-S."/>
            <person name="Joung Y."/>
            <person name="Han J.-H."/>
            <person name="Kim S.B."/>
        </authorList>
    </citation>
    <scope>NUCLEOTIDE SEQUENCE [LARGE SCALE GENOMIC DNA]</scope>
    <source>
        <strain evidence="8 9">R1-15</strain>
    </source>
</reference>
<dbReference type="InterPro" id="IPR007627">
    <property type="entry name" value="RNA_pol_sigma70_r2"/>
</dbReference>
<dbReference type="InterPro" id="IPR036388">
    <property type="entry name" value="WH-like_DNA-bd_sf"/>
</dbReference>
<keyword evidence="9" id="KW-1185">Reference proteome</keyword>
<keyword evidence="2" id="KW-0805">Transcription regulation</keyword>
<evidence type="ECO:0000313" key="8">
    <source>
        <dbReference type="EMBL" id="PZF71687.1"/>
    </source>
</evidence>
<name>A0A2W2B6R1_9BACT</name>
<dbReference type="InterPro" id="IPR039425">
    <property type="entry name" value="RNA_pol_sigma-70-like"/>
</dbReference>
<evidence type="ECO:0000313" key="9">
    <source>
        <dbReference type="Proteomes" id="UP000248745"/>
    </source>
</evidence>
<organism evidence="8 9">
    <name type="scientific">Taibaiella soli</name>
    <dbReference type="NCBI Taxonomy" id="1649169"/>
    <lineage>
        <taxon>Bacteria</taxon>
        <taxon>Pseudomonadati</taxon>
        <taxon>Bacteroidota</taxon>
        <taxon>Chitinophagia</taxon>
        <taxon>Chitinophagales</taxon>
        <taxon>Chitinophagaceae</taxon>
        <taxon>Taibaiella</taxon>
    </lineage>
</organism>
<dbReference type="SUPFAM" id="SSF88946">
    <property type="entry name" value="Sigma2 domain of RNA polymerase sigma factors"/>
    <property type="match status" value="1"/>
</dbReference>
<evidence type="ECO:0008006" key="10">
    <source>
        <dbReference type="Google" id="ProtNLM"/>
    </source>
</evidence>
<dbReference type="GO" id="GO:0003677">
    <property type="term" value="F:DNA binding"/>
    <property type="evidence" value="ECO:0007669"/>
    <property type="project" value="UniProtKB-KW"/>
</dbReference>
<keyword evidence="5" id="KW-0804">Transcription</keyword>
<comment type="caution">
    <text evidence="8">The sequence shown here is derived from an EMBL/GenBank/DDBJ whole genome shotgun (WGS) entry which is preliminary data.</text>
</comment>
<evidence type="ECO:0000256" key="4">
    <source>
        <dbReference type="ARBA" id="ARBA00023125"/>
    </source>
</evidence>
<evidence type="ECO:0000256" key="1">
    <source>
        <dbReference type="ARBA" id="ARBA00010641"/>
    </source>
</evidence>
<evidence type="ECO:0000256" key="5">
    <source>
        <dbReference type="ARBA" id="ARBA00023163"/>
    </source>
</evidence>
<dbReference type="GO" id="GO:0006352">
    <property type="term" value="P:DNA-templated transcription initiation"/>
    <property type="evidence" value="ECO:0007669"/>
    <property type="project" value="InterPro"/>
</dbReference>
<dbReference type="PANTHER" id="PTHR43133:SF8">
    <property type="entry name" value="RNA POLYMERASE SIGMA FACTOR HI_1459-RELATED"/>
    <property type="match status" value="1"/>
</dbReference>
<evidence type="ECO:0000256" key="3">
    <source>
        <dbReference type="ARBA" id="ARBA00023082"/>
    </source>
</evidence>
<evidence type="ECO:0000259" key="7">
    <source>
        <dbReference type="Pfam" id="PF08281"/>
    </source>
</evidence>
<dbReference type="Pfam" id="PF04542">
    <property type="entry name" value="Sigma70_r2"/>
    <property type="match status" value="1"/>
</dbReference>